<protein>
    <submittedName>
        <fullName evidence="2">Uncharacterized protein</fullName>
    </submittedName>
</protein>
<evidence type="ECO:0000313" key="2">
    <source>
        <dbReference type="EMBL" id="RHZ78312.1"/>
    </source>
</evidence>
<dbReference type="AlphaFoldDB" id="A0A397IUB6"/>
<gene>
    <name evidence="2" type="ORF">Glove_166g8</name>
</gene>
<evidence type="ECO:0000256" key="1">
    <source>
        <dbReference type="SAM" id="SignalP"/>
    </source>
</evidence>
<accession>A0A397IUB6</accession>
<dbReference type="Proteomes" id="UP000266861">
    <property type="component" value="Unassembled WGS sequence"/>
</dbReference>
<sequence>MQFKKSTKFVFAFLAILSLVIVGLVDATPVPDETNESDLISFPVENMKRSMICSQCSVLNLLCLGSIDVDLIAFINLGLGGFCFQKGRLVFIVLRVQVNIPGSIDCFLDGKKLPDSDGKCVKANSGDCLILIPVKIKLDLLVGKRCILKIDAVVIADPILKLLIL</sequence>
<evidence type="ECO:0000313" key="3">
    <source>
        <dbReference type="Proteomes" id="UP000266861"/>
    </source>
</evidence>
<name>A0A397IUB6_9GLOM</name>
<dbReference type="OrthoDB" id="10576301at2759"/>
<organism evidence="2 3">
    <name type="scientific">Diversispora epigaea</name>
    <dbReference type="NCBI Taxonomy" id="1348612"/>
    <lineage>
        <taxon>Eukaryota</taxon>
        <taxon>Fungi</taxon>
        <taxon>Fungi incertae sedis</taxon>
        <taxon>Mucoromycota</taxon>
        <taxon>Glomeromycotina</taxon>
        <taxon>Glomeromycetes</taxon>
        <taxon>Diversisporales</taxon>
        <taxon>Diversisporaceae</taxon>
        <taxon>Diversispora</taxon>
    </lineage>
</organism>
<keyword evidence="1" id="KW-0732">Signal</keyword>
<feature type="signal peptide" evidence="1">
    <location>
        <begin position="1"/>
        <end position="27"/>
    </location>
</feature>
<proteinExistence type="predicted"/>
<feature type="chain" id="PRO_5017233410" evidence="1">
    <location>
        <begin position="28"/>
        <end position="165"/>
    </location>
</feature>
<dbReference type="EMBL" id="PQFF01000156">
    <property type="protein sequence ID" value="RHZ78312.1"/>
    <property type="molecule type" value="Genomic_DNA"/>
</dbReference>
<comment type="caution">
    <text evidence="2">The sequence shown here is derived from an EMBL/GenBank/DDBJ whole genome shotgun (WGS) entry which is preliminary data.</text>
</comment>
<keyword evidence="3" id="KW-1185">Reference proteome</keyword>
<reference evidence="2 3" key="1">
    <citation type="submission" date="2018-08" db="EMBL/GenBank/DDBJ databases">
        <title>Genome and evolution of the arbuscular mycorrhizal fungus Diversispora epigaea (formerly Glomus versiforme) and its bacterial endosymbionts.</title>
        <authorList>
            <person name="Sun X."/>
            <person name="Fei Z."/>
            <person name="Harrison M."/>
        </authorList>
    </citation>
    <scope>NUCLEOTIDE SEQUENCE [LARGE SCALE GENOMIC DNA]</scope>
    <source>
        <strain evidence="2 3">IT104</strain>
    </source>
</reference>